<gene>
    <name evidence="1" type="ORF">LTR36_010357</name>
</gene>
<accession>A0AAV9J5Z1</accession>
<dbReference type="Proteomes" id="UP001324427">
    <property type="component" value="Unassembled WGS sequence"/>
</dbReference>
<dbReference type="AlphaFoldDB" id="A0AAV9J5Z1"/>
<name>A0AAV9J5Z1_9PEZI</name>
<reference evidence="1 2" key="1">
    <citation type="submission" date="2021-11" db="EMBL/GenBank/DDBJ databases">
        <title>Black yeast isolated from Biological Soil Crust.</title>
        <authorList>
            <person name="Kurbessoian T."/>
        </authorList>
    </citation>
    <scope>NUCLEOTIDE SEQUENCE [LARGE SCALE GENOMIC DNA]</scope>
    <source>
        <strain evidence="1 2">CCFEE 5522</strain>
    </source>
</reference>
<evidence type="ECO:0000313" key="2">
    <source>
        <dbReference type="Proteomes" id="UP001324427"/>
    </source>
</evidence>
<organism evidence="1 2">
    <name type="scientific">Oleoguttula mirabilis</name>
    <dbReference type="NCBI Taxonomy" id="1507867"/>
    <lineage>
        <taxon>Eukaryota</taxon>
        <taxon>Fungi</taxon>
        <taxon>Dikarya</taxon>
        <taxon>Ascomycota</taxon>
        <taxon>Pezizomycotina</taxon>
        <taxon>Dothideomycetes</taxon>
        <taxon>Dothideomycetidae</taxon>
        <taxon>Mycosphaerellales</taxon>
        <taxon>Teratosphaeriaceae</taxon>
        <taxon>Oleoguttula</taxon>
    </lineage>
</organism>
<proteinExistence type="predicted"/>
<evidence type="ECO:0000313" key="1">
    <source>
        <dbReference type="EMBL" id="KAK4539769.1"/>
    </source>
</evidence>
<protein>
    <submittedName>
        <fullName evidence="1">Uncharacterized protein</fullName>
    </submittedName>
</protein>
<comment type="caution">
    <text evidence="1">The sequence shown here is derived from an EMBL/GenBank/DDBJ whole genome shotgun (WGS) entry which is preliminary data.</text>
</comment>
<dbReference type="EMBL" id="JAVFHQ010000083">
    <property type="protein sequence ID" value="KAK4539769.1"/>
    <property type="molecule type" value="Genomic_DNA"/>
</dbReference>
<keyword evidence="2" id="KW-1185">Reference proteome</keyword>
<sequence length="243" mass="27877">MAPRKIKRAPAHIVEDSPLLNLPAELRNNIYEYVASNTTSITIRHEDVLYISPMSAVSRQVREEYEGIHRTEASKYAQHVNINIDNFVHEDVMPMIHSLPALASGEERTFRFCILLTNTFEKYLGNVRTLDRGIQTGEDDAIGTARRLECAYSILFDHKSFDVGYARTVVARLRWSYKKKSHQPGALWEWPKIEKAIVQAFERYDARMGPSKGGKRVRKRKAAHETAVEVKAVGKRLKRNKVQ</sequence>